<protein>
    <submittedName>
        <fullName evidence="2">Uncharacterized protein</fullName>
    </submittedName>
</protein>
<name>A0A699UFV4_TANCI</name>
<proteinExistence type="predicted"/>
<feature type="non-terminal residue" evidence="2">
    <location>
        <position position="1"/>
    </location>
</feature>
<feature type="region of interest" description="Disordered" evidence="1">
    <location>
        <begin position="1"/>
        <end position="20"/>
    </location>
</feature>
<comment type="caution">
    <text evidence="2">The sequence shown here is derived from an EMBL/GenBank/DDBJ whole genome shotgun (WGS) entry which is preliminary data.</text>
</comment>
<evidence type="ECO:0000313" key="2">
    <source>
        <dbReference type="EMBL" id="GFD20409.1"/>
    </source>
</evidence>
<feature type="region of interest" description="Disordered" evidence="1">
    <location>
        <begin position="25"/>
        <end position="47"/>
    </location>
</feature>
<dbReference type="EMBL" id="BKCJ011321934">
    <property type="protein sequence ID" value="GFD20409.1"/>
    <property type="molecule type" value="Genomic_DNA"/>
</dbReference>
<reference evidence="2" key="1">
    <citation type="journal article" date="2019" name="Sci. Rep.">
        <title>Draft genome of Tanacetum cinerariifolium, the natural source of mosquito coil.</title>
        <authorList>
            <person name="Yamashiro T."/>
            <person name="Shiraishi A."/>
            <person name="Satake H."/>
            <person name="Nakayama K."/>
        </authorList>
    </citation>
    <scope>NUCLEOTIDE SEQUENCE</scope>
</reference>
<gene>
    <name evidence="2" type="ORF">Tci_892378</name>
</gene>
<dbReference type="AlphaFoldDB" id="A0A699UFV4"/>
<sequence>GGQPWDSAARRSGFGVGPVATGPAWAQGPCAAPAPPSGRGPGRGCAASSRGRACVDGSWVVLVKNLHTLAAKADAVVPGDLGAQLLAAADFEVHDGPKYLNPKVHPRRTPP</sequence>
<accession>A0A699UFV4</accession>
<evidence type="ECO:0000256" key="1">
    <source>
        <dbReference type="SAM" id="MobiDB-lite"/>
    </source>
</evidence>
<organism evidence="2">
    <name type="scientific">Tanacetum cinerariifolium</name>
    <name type="common">Dalmatian daisy</name>
    <name type="synonym">Chrysanthemum cinerariifolium</name>
    <dbReference type="NCBI Taxonomy" id="118510"/>
    <lineage>
        <taxon>Eukaryota</taxon>
        <taxon>Viridiplantae</taxon>
        <taxon>Streptophyta</taxon>
        <taxon>Embryophyta</taxon>
        <taxon>Tracheophyta</taxon>
        <taxon>Spermatophyta</taxon>
        <taxon>Magnoliopsida</taxon>
        <taxon>eudicotyledons</taxon>
        <taxon>Gunneridae</taxon>
        <taxon>Pentapetalae</taxon>
        <taxon>asterids</taxon>
        <taxon>campanulids</taxon>
        <taxon>Asterales</taxon>
        <taxon>Asteraceae</taxon>
        <taxon>Asteroideae</taxon>
        <taxon>Anthemideae</taxon>
        <taxon>Anthemidinae</taxon>
        <taxon>Tanacetum</taxon>
    </lineage>
</organism>